<reference evidence="1 2" key="1">
    <citation type="submission" date="2021-05" db="EMBL/GenBank/DDBJ databases">
        <title>Kineosporia and Streptomyces sp. nov. two new marine actinobacteria isolated from Coral.</title>
        <authorList>
            <person name="Buangrab K."/>
            <person name="Sutthacheep M."/>
            <person name="Yeemin T."/>
            <person name="Harunari E."/>
            <person name="Igarashi Y."/>
            <person name="Kanchanasin P."/>
            <person name="Tanasupawat S."/>
            <person name="Phongsopitanun W."/>
        </authorList>
    </citation>
    <scope>NUCLEOTIDE SEQUENCE [LARGE SCALE GENOMIC DNA]</scope>
    <source>
        <strain evidence="1 2">J2-2</strain>
    </source>
</reference>
<keyword evidence="2" id="KW-1185">Reference proteome</keyword>
<dbReference type="EMBL" id="JAHBAY010000003">
    <property type="protein sequence ID" value="MBT0769112.1"/>
    <property type="molecule type" value="Genomic_DNA"/>
</dbReference>
<accession>A0ABS5TDF2</accession>
<dbReference type="Pfam" id="PF13787">
    <property type="entry name" value="HXXEE"/>
    <property type="match status" value="1"/>
</dbReference>
<dbReference type="RefSeq" id="WP_214155399.1">
    <property type="nucleotide sequence ID" value="NZ_JAHBAY010000003.1"/>
</dbReference>
<organism evidence="1 2">
    <name type="scientific">Kineosporia corallincola</name>
    <dbReference type="NCBI Taxonomy" id="2835133"/>
    <lineage>
        <taxon>Bacteria</taxon>
        <taxon>Bacillati</taxon>
        <taxon>Actinomycetota</taxon>
        <taxon>Actinomycetes</taxon>
        <taxon>Kineosporiales</taxon>
        <taxon>Kineosporiaceae</taxon>
        <taxon>Kineosporia</taxon>
    </lineage>
</organism>
<evidence type="ECO:0000313" key="2">
    <source>
        <dbReference type="Proteomes" id="UP001197247"/>
    </source>
</evidence>
<protein>
    <submittedName>
        <fullName evidence="1">HXXEE domain-containing protein</fullName>
    </submittedName>
</protein>
<dbReference type="Proteomes" id="UP001197247">
    <property type="component" value="Unassembled WGS sequence"/>
</dbReference>
<comment type="caution">
    <text evidence="1">The sequence shown here is derived from an EMBL/GenBank/DDBJ whole genome shotgun (WGS) entry which is preliminary data.</text>
</comment>
<evidence type="ECO:0000313" key="1">
    <source>
        <dbReference type="EMBL" id="MBT0769112.1"/>
    </source>
</evidence>
<dbReference type="InterPro" id="IPR025671">
    <property type="entry name" value="HXXEE"/>
</dbReference>
<sequence length="209" mass="22288">MRPGRRLTVATAGLFVSWLLHDLEEVATMRAGSAELLARVPERVPLPEGWREHGMPQEQVVTAVGLVGAVMAAASADGYRTAVRSGFYRAALVGYGLHGFGHLAGSAARRGYTSGAATSPVLVIPFWLWAERALRAGQPPGTRHVAEAGQVPETERLPGRVPLPAALLMLSLVPAAHLVAHQLLRRVHQAGVVPSGWRNSRRLPNGSAE</sequence>
<proteinExistence type="predicted"/>
<gene>
    <name evidence="1" type="ORF">KIH74_09290</name>
</gene>
<name>A0ABS5TDF2_9ACTN</name>